<evidence type="ECO:0000256" key="5">
    <source>
        <dbReference type="ARBA" id="ARBA00022989"/>
    </source>
</evidence>
<dbReference type="SUPFAM" id="SSF103473">
    <property type="entry name" value="MFS general substrate transporter"/>
    <property type="match status" value="1"/>
</dbReference>
<keyword evidence="3" id="KW-0813">Transport</keyword>
<feature type="transmembrane region" description="Helical" evidence="8">
    <location>
        <begin position="222"/>
        <end position="243"/>
    </location>
</feature>
<comment type="similarity">
    <text evidence="2">Belongs to the major facilitator superfamily.</text>
</comment>
<gene>
    <name evidence="10" type="ORF">K461DRAFT_278517</name>
</gene>
<dbReference type="PANTHER" id="PTHR23514">
    <property type="entry name" value="BYPASS OF STOP CODON PROTEIN 6"/>
    <property type="match status" value="1"/>
</dbReference>
<dbReference type="FunFam" id="1.20.1250.20:FF:000286">
    <property type="entry name" value="MFS efflux transporter"/>
    <property type="match status" value="1"/>
</dbReference>
<feature type="transmembrane region" description="Helical" evidence="8">
    <location>
        <begin position="187"/>
        <end position="210"/>
    </location>
</feature>
<feature type="transmembrane region" description="Helical" evidence="8">
    <location>
        <begin position="317"/>
        <end position="339"/>
    </location>
</feature>
<feature type="compositionally biased region" description="Polar residues" evidence="7">
    <location>
        <begin position="1"/>
        <end position="15"/>
    </location>
</feature>
<dbReference type="Pfam" id="PF07690">
    <property type="entry name" value="MFS_1"/>
    <property type="match status" value="1"/>
</dbReference>
<evidence type="ECO:0000313" key="10">
    <source>
        <dbReference type="EMBL" id="KAF2152301.1"/>
    </source>
</evidence>
<accession>A0A9P4J0T6</accession>
<protein>
    <submittedName>
        <fullName evidence="10">MFS general substrate transporter</fullName>
    </submittedName>
</protein>
<feature type="transmembrane region" description="Helical" evidence="8">
    <location>
        <begin position="101"/>
        <end position="123"/>
    </location>
</feature>
<evidence type="ECO:0000256" key="7">
    <source>
        <dbReference type="SAM" id="MobiDB-lite"/>
    </source>
</evidence>
<feature type="transmembrane region" description="Helical" evidence="8">
    <location>
        <begin position="383"/>
        <end position="402"/>
    </location>
</feature>
<dbReference type="GO" id="GO:0012505">
    <property type="term" value="C:endomembrane system"/>
    <property type="evidence" value="ECO:0007669"/>
    <property type="project" value="UniProtKB-SubCell"/>
</dbReference>
<evidence type="ECO:0000256" key="2">
    <source>
        <dbReference type="ARBA" id="ARBA00008335"/>
    </source>
</evidence>
<feature type="region of interest" description="Disordered" evidence="7">
    <location>
        <begin position="1"/>
        <end position="42"/>
    </location>
</feature>
<dbReference type="InterPro" id="IPR011701">
    <property type="entry name" value="MFS"/>
</dbReference>
<dbReference type="PROSITE" id="PS50850">
    <property type="entry name" value="MFS"/>
    <property type="match status" value="1"/>
</dbReference>
<dbReference type="InterPro" id="IPR020846">
    <property type="entry name" value="MFS_dom"/>
</dbReference>
<dbReference type="PANTHER" id="PTHR23514:SF3">
    <property type="entry name" value="BYPASS OF STOP CODON PROTEIN 6"/>
    <property type="match status" value="1"/>
</dbReference>
<feature type="transmembrane region" description="Helical" evidence="8">
    <location>
        <begin position="129"/>
        <end position="151"/>
    </location>
</feature>
<evidence type="ECO:0000313" key="11">
    <source>
        <dbReference type="Proteomes" id="UP000799439"/>
    </source>
</evidence>
<feature type="domain" description="Major facilitator superfamily (MFS) profile" evidence="9">
    <location>
        <begin position="98"/>
        <end position="495"/>
    </location>
</feature>
<evidence type="ECO:0000256" key="4">
    <source>
        <dbReference type="ARBA" id="ARBA00022692"/>
    </source>
</evidence>
<feature type="compositionally biased region" description="Low complexity" evidence="7">
    <location>
        <begin position="33"/>
        <end position="42"/>
    </location>
</feature>
<dbReference type="FunFam" id="1.20.1250.20:FF:000308">
    <property type="entry name" value="MFS efflux transporter"/>
    <property type="match status" value="1"/>
</dbReference>
<evidence type="ECO:0000259" key="9">
    <source>
        <dbReference type="PROSITE" id="PS50850"/>
    </source>
</evidence>
<dbReference type="InterPro" id="IPR051788">
    <property type="entry name" value="MFS_Transporter"/>
</dbReference>
<dbReference type="OrthoDB" id="413079at2759"/>
<keyword evidence="5 8" id="KW-1133">Transmembrane helix</keyword>
<feature type="transmembrane region" description="Helical" evidence="8">
    <location>
        <begin position="472"/>
        <end position="491"/>
    </location>
</feature>
<feature type="transmembrane region" description="Helical" evidence="8">
    <location>
        <begin position="351"/>
        <end position="371"/>
    </location>
</feature>
<sequence>MSSQISSHSNGSATCVITAPGTAHHKPTAPQDRSATTSSYSSARPLGTNAIPLTPMNNHVTSSSPHLEADDNWPPPVDAVDDESNLEQWNHPRINLFRTSAAFWALFLTGVNDGTYGAMIPYLESYYNLSYLLVSLIFLSPAVGYILSAALNNTIHLRYGQRGIAILSPACHVISYIIISFHPPFPVLVLTYLLVGIGNGLADSAWNAWIGAMRDPNQVLGFLHAFYGAGATIAPLCATALIVQGHAHWFQWYYVMLGGALFEAFSCVWAFWRYDGAAYRATHETASSPLPATTPATPSKKKSLMITALTTAPHARVIWLAALFLLGYVGVEVCLGGWIVEFMRRERSGQALASSIAATGFWLGITIGRLVLGFVTPRLGEKLSITIYLPCAFALQLVFWLVPSFTVSAVAVALQGFFLGPMFPAAIVACTKLLPKRLHVAGIGFAAAFGGSGGAILPFATGVLAQAKGVQVLQPIVLALLVTTWLLWLGLPRIERKRE</sequence>
<evidence type="ECO:0000256" key="8">
    <source>
        <dbReference type="SAM" id="Phobius"/>
    </source>
</evidence>
<evidence type="ECO:0000256" key="3">
    <source>
        <dbReference type="ARBA" id="ARBA00022448"/>
    </source>
</evidence>
<reference evidence="10" key="1">
    <citation type="journal article" date="2020" name="Stud. Mycol.">
        <title>101 Dothideomycetes genomes: a test case for predicting lifestyles and emergence of pathogens.</title>
        <authorList>
            <person name="Haridas S."/>
            <person name="Albert R."/>
            <person name="Binder M."/>
            <person name="Bloem J."/>
            <person name="Labutti K."/>
            <person name="Salamov A."/>
            <person name="Andreopoulos B."/>
            <person name="Baker S."/>
            <person name="Barry K."/>
            <person name="Bills G."/>
            <person name="Bluhm B."/>
            <person name="Cannon C."/>
            <person name="Castanera R."/>
            <person name="Culley D."/>
            <person name="Daum C."/>
            <person name="Ezra D."/>
            <person name="Gonzalez J."/>
            <person name="Henrissat B."/>
            <person name="Kuo A."/>
            <person name="Liang C."/>
            <person name="Lipzen A."/>
            <person name="Lutzoni F."/>
            <person name="Magnuson J."/>
            <person name="Mondo S."/>
            <person name="Nolan M."/>
            <person name="Ohm R."/>
            <person name="Pangilinan J."/>
            <person name="Park H.-J."/>
            <person name="Ramirez L."/>
            <person name="Alfaro M."/>
            <person name="Sun H."/>
            <person name="Tritt A."/>
            <person name="Yoshinaga Y."/>
            <person name="Zwiers L.-H."/>
            <person name="Turgeon B."/>
            <person name="Goodwin S."/>
            <person name="Spatafora J."/>
            <person name="Crous P."/>
            <person name="Grigoriev I."/>
        </authorList>
    </citation>
    <scope>NUCLEOTIDE SEQUENCE</scope>
    <source>
        <strain evidence="10">CBS 260.36</strain>
    </source>
</reference>
<keyword evidence="6 8" id="KW-0472">Membrane</keyword>
<dbReference type="InterPro" id="IPR036259">
    <property type="entry name" value="MFS_trans_sf"/>
</dbReference>
<keyword evidence="4 8" id="KW-0812">Transmembrane</keyword>
<comment type="subcellular location">
    <subcellularLocation>
        <location evidence="1">Endomembrane system</location>
        <topology evidence="1">Multi-pass membrane protein</topology>
    </subcellularLocation>
</comment>
<dbReference type="GO" id="GO:0022857">
    <property type="term" value="F:transmembrane transporter activity"/>
    <property type="evidence" value="ECO:0007669"/>
    <property type="project" value="InterPro"/>
</dbReference>
<evidence type="ECO:0000256" key="6">
    <source>
        <dbReference type="ARBA" id="ARBA00023136"/>
    </source>
</evidence>
<dbReference type="GO" id="GO:0016020">
    <property type="term" value="C:membrane"/>
    <property type="evidence" value="ECO:0007669"/>
    <property type="project" value="TreeGrafter"/>
</dbReference>
<dbReference type="AlphaFoldDB" id="A0A9P4J0T6"/>
<comment type="caution">
    <text evidence="10">The sequence shown here is derived from an EMBL/GenBank/DDBJ whole genome shotgun (WGS) entry which is preliminary data.</text>
</comment>
<evidence type="ECO:0000256" key="1">
    <source>
        <dbReference type="ARBA" id="ARBA00004127"/>
    </source>
</evidence>
<name>A0A9P4J0T6_9PEZI</name>
<feature type="transmembrane region" description="Helical" evidence="8">
    <location>
        <begin position="163"/>
        <end position="181"/>
    </location>
</feature>
<dbReference type="Proteomes" id="UP000799439">
    <property type="component" value="Unassembled WGS sequence"/>
</dbReference>
<dbReference type="Gene3D" id="1.20.1250.20">
    <property type="entry name" value="MFS general substrate transporter like domains"/>
    <property type="match status" value="2"/>
</dbReference>
<feature type="transmembrane region" description="Helical" evidence="8">
    <location>
        <begin position="408"/>
        <end position="428"/>
    </location>
</feature>
<dbReference type="EMBL" id="ML996086">
    <property type="protein sequence ID" value="KAF2152301.1"/>
    <property type="molecule type" value="Genomic_DNA"/>
</dbReference>
<keyword evidence="11" id="KW-1185">Reference proteome</keyword>
<organism evidence="10 11">
    <name type="scientific">Myriangium duriaei CBS 260.36</name>
    <dbReference type="NCBI Taxonomy" id="1168546"/>
    <lineage>
        <taxon>Eukaryota</taxon>
        <taxon>Fungi</taxon>
        <taxon>Dikarya</taxon>
        <taxon>Ascomycota</taxon>
        <taxon>Pezizomycotina</taxon>
        <taxon>Dothideomycetes</taxon>
        <taxon>Dothideomycetidae</taxon>
        <taxon>Myriangiales</taxon>
        <taxon>Myriangiaceae</taxon>
        <taxon>Myriangium</taxon>
    </lineage>
</organism>
<feature type="transmembrane region" description="Helical" evidence="8">
    <location>
        <begin position="249"/>
        <end position="272"/>
    </location>
</feature>
<feature type="transmembrane region" description="Helical" evidence="8">
    <location>
        <begin position="440"/>
        <end position="460"/>
    </location>
</feature>
<proteinExistence type="inferred from homology"/>